<feature type="transmembrane region" description="Helical" evidence="3">
    <location>
        <begin position="388"/>
        <end position="411"/>
    </location>
</feature>
<dbReference type="InterPro" id="IPR029044">
    <property type="entry name" value="Nucleotide-diphossugar_trans"/>
</dbReference>
<dbReference type="PANTHER" id="PTHR43630">
    <property type="entry name" value="POLY-BETA-1,6-N-ACETYL-D-GLUCOSAMINE SYNTHASE"/>
    <property type="match status" value="1"/>
</dbReference>
<protein>
    <submittedName>
        <fullName evidence="4">Glycosyl transferase, group 2 family protein</fullName>
    </submittedName>
</protein>
<dbReference type="SUPFAM" id="SSF53448">
    <property type="entry name" value="Nucleotide-diphospho-sugar transferases"/>
    <property type="match status" value="1"/>
</dbReference>
<reference evidence="4" key="2">
    <citation type="journal article" date="2014" name="ISME J.">
        <title>Microbial stratification in low pH oxic and suboxic macroscopic growths along an acid mine drainage.</title>
        <authorList>
            <person name="Mendez-Garcia C."/>
            <person name="Mesa V."/>
            <person name="Sprenger R.R."/>
            <person name="Richter M."/>
            <person name="Diez M.S."/>
            <person name="Solano J."/>
            <person name="Bargiela R."/>
            <person name="Golyshina O.V."/>
            <person name="Manteca A."/>
            <person name="Ramos J.L."/>
            <person name="Gallego J.R."/>
            <person name="Llorente I."/>
            <person name="Martins Dos Santos V.A."/>
            <person name="Jensen O.N."/>
            <person name="Pelaez A.I."/>
            <person name="Sanchez J."/>
            <person name="Ferrer M."/>
        </authorList>
    </citation>
    <scope>NUCLEOTIDE SEQUENCE</scope>
</reference>
<sequence>MFLSLLSLANTLLCFQVLVLLIFLIINGSYTYVTIFAFRHLRKSVDARPDLAQLLALTKSANMRPISIVVPAYNEQVTILDTVLAATRINYPEFEILIVNDGSTDETLQRLIEFFDMVPIARPARMLVGTTPSRGVYVSRRNPNLWVIDKENGGKADALNTGLNFSRYPLFCAIDADSILDPDALLRMGHQFLINRELIAAGGSVRVLNGCVVEDSRVTRVRSPRSILANIQIAEYLRSFMAGRVTLSEYDSLLIISGAFGIFRKDLMLAIGGFRKTVGEDMDLVLRLHRYCVDHGIRYKVYFVSEPVCWTQVPSDVLSLLRQRNRWQRGLVDSIWHNRVMLFNPKYGNAGTVGMPFFLFIELFGPLMEFIGYISFILFFIFNMLNPVFALLFFMISILWGMWLNTAAVTLDNFVQHKYESLFDSYKIAILGSFEYIGYRQLVAVERLISTFQVTRTHWGKAERKDLTNEDKNKCD</sequence>
<evidence type="ECO:0000313" key="4">
    <source>
        <dbReference type="EMBL" id="EQD46228.1"/>
    </source>
</evidence>
<keyword evidence="3" id="KW-0812">Transmembrane</keyword>
<keyword evidence="1" id="KW-0328">Glycosyltransferase</keyword>
<gene>
    <name evidence="4" type="ORF">B1A_14688</name>
</gene>
<dbReference type="CDD" id="cd06423">
    <property type="entry name" value="CESA_like"/>
    <property type="match status" value="1"/>
</dbReference>
<dbReference type="Gene3D" id="3.90.550.10">
    <property type="entry name" value="Spore Coat Polysaccharide Biosynthesis Protein SpsA, Chain A"/>
    <property type="match status" value="1"/>
</dbReference>
<evidence type="ECO:0000256" key="3">
    <source>
        <dbReference type="SAM" id="Phobius"/>
    </source>
</evidence>
<accession>T0ZNI0</accession>
<dbReference type="GO" id="GO:0016757">
    <property type="term" value="F:glycosyltransferase activity"/>
    <property type="evidence" value="ECO:0007669"/>
    <property type="project" value="UniProtKB-KW"/>
</dbReference>
<feature type="transmembrane region" description="Helical" evidence="3">
    <location>
        <begin position="357"/>
        <end position="382"/>
    </location>
</feature>
<comment type="caution">
    <text evidence="4">The sequence shown here is derived from an EMBL/GenBank/DDBJ whole genome shotgun (WGS) entry which is preliminary data.</text>
</comment>
<dbReference type="Pfam" id="PF13641">
    <property type="entry name" value="Glyco_tranf_2_3"/>
    <property type="match status" value="1"/>
</dbReference>
<proteinExistence type="predicted"/>
<name>T0ZNI0_9ZZZZ</name>
<evidence type="ECO:0000256" key="1">
    <source>
        <dbReference type="ARBA" id="ARBA00022676"/>
    </source>
</evidence>
<organism evidence="4">
    <name type="scientific">mine drainage metagenome</name>
    <dbReference type="NCBI Taxonomy" id="410659"/>
    <lineage>
        <taxon>unclassified sequences</taxon>
        <taxon>metagenomes</taxon>
        <taxon>ecological metagenomes</taxon>
    </lineage>
</organism>
<dbReference type="EMBL" id="AUZX01010788">
    <property type="protein sequence ID" value="EQD46228.1"/>
    <property type="molecule type" value="Genomic_DNA"/>
</dbReference>
<keyword evidence="3" id="KW-1133">Transmembrane helix</keyword>
<keyword evidence="2 4" id="KW-0808">Transferase</keyword>
<evidence type="ECO:0000256" key="2">
    <source>
        <dbReference type="ARBA" id="ARBA00022679"/>
    </source>
</evidence>
<dbReference type="AlphaFoldDB" id="T0ZNI0"/>
<keyword evidence="3" id="KW-0472">Membrane</keyword>
<dbReference type="PANTHER" id="PTHR43630:SF1">
    <property type="entry name" value="POLY-BETA-1,6-N-ACETYL-D-GLUCOSAMINE SYNTHASE"/>
    <property type="match status" value="1"/>
</dbReference>
<feature type="transmembrane region" description="Helical" evidence="3">
    <location>
        <begin position="15"/>
        <end position="38"/>
    </location>
</feature>
<reference evidence="4" key="1">
    <citation type="submission" date="2013-08" db="EMBL/GenBank/DDBJ databases">
        <authorList>
            <person name="Mendez C."/>
            <person name="Richter M."/>
            <person name="Ferrer M."/>
            <person name="Sanchez J."/>
        </authorList>
    </citation>
    <scope>NUCLEOTIDE SEQUENCE</scope>
</reference>